<accession>D8PB57</accession>
<sequence length="205" mass="22716">MKKLCGLLMIGFLATLGILGWFGYQSYTTGFSAKAEPNELEVLIARQLRHLAIPYENRQLRNPLPVTQELMKDARAHFADHCASCHANNGSGETVIGRNVYPKAPDLRLPDTQTMSDGELFFIIQNGIRFTAMPGWGTGDPAKDSGSWQLVHFIRHLPSLTEEELQEMATLNPKTKKELQDEALIDQFLSGDDAAASSATDAHHH</sequence>
<dbReference type="InterPro" id="IPR036909">
    <property type="entry name" value="Cyt_c-like_dom_sf"/>
</dbReference>
<evidence type="ECO:0000259" key="5">
    <source>
        <dbReference type="PROSITE" id="PS51007"/>
    </source>
</evidence>
<dbReference type="PROSITE" id="PS51007">
    <property type="entry name" value="CYTC"/>
    <property type="match status" value="1"/>
</dbReference>
<organism evidence="6 7">
    <name type="scientific">Nitrospira defluvii</name>
    <dbReference type="NCBI Taxonomy" id="330214"/>
    <lineage>
        <taxon>Bacteria</taxon>
        <taxon>Pseudomonadati</taxon>
        <taxon>Nitrospirota</taxon>
        <taxon>Nitrospiria</taxon>
        <taxon>Nitrospirales</taxon>
        <taxon>Nitrospiraceae</taxon>
        <taxon>Nitrospira</taxon>
    </lineage>
</organism>
<name>D8PB57_9BACT</name>
<keyword evidence="3 4" id="KW-0408">Iron</keyword>
<evidence type="ECO:0000256" key="1">
    <source>
        <dbReference type="ARBA" id="ARBA00022617"/>
    </source>
</evidence>
<dbReference type="Pfam" id="PF13442">
    <property type="entry name" value="Cytochrome_CBB3"/>
    <property type="match status" value="1"/>
</dbReference>
<reference evidence="6 7" key="1">
    <citation type="journal article" date="2010" name="Proc. Natl. Acad. Sci. U.S.A.">
        <title>A Nitrospira metagenome illuminates the physiology and evolution of globally important nitrite-oxidizing bacteria.</title>
        <authorList>
            <person name="Lucker S."/>
            <person name="Wagner M."/>
            <person name="Maixner F."/>
            <person name="Pelletier E."/>
            <person name="Koch H."/>
            <person name="Vacherie B."/>
            <person name="Rattei T."/>
            <person name="Sinninghe Damste J."/>
            <person name="Spieck E."/>
            <person name="Le Paslier D."/>
            <person name="Daims H."/>
        </authorList>
    </citation>
    <scope>NUCLEOTIDE SEQUENCE [LARGE SCALE GENOMIC DNA]</scope>
</reference>
<dbReference type="KEGG" id="nde:NIDE0698"/>
<evidence type="ECO:0000256" key="4">
    <source>
        <dbReference type="PROSITE-ProRule" id="PRU00433"/>
    </source>
</evidence>
<dbReference type="Gene3D" id="1.10.760.10">
    <property type="entry name" value="Cytochrome c-like domain"/>
    <property type="match status" value="1"/>
</dbReference>
<dbReference type="Proteomes" id="UP000001660">
    <property type="component" value="Chromosome"/>
</dbReference>
<dbReference type="eggNOG" id="COG2010">
    <property type="taxonomic scope" value="Bacteria"/>
</dbReference>
<dbReference type="InterPro" id="IPR009056">
    <property type="entry name" value="Cyt_c-like_dom"/>
</dbReference>
<keyword evidence="2 4" id="KW-0479">Metal-binding</keyword>
<evidence type="ECO:0000256" key="3">
    <source>
        <dbReference type="ARBA" id="ARBA00023004"/>
    </source>
</evidence>
<gene>
    <name evidence="6" type="ORF">NIDE0698</name>
</gene>
<keyword evidence="1 4" id="KW-0349">Heme</keyword>
<feature type="domain" description="Cytochrome c" evidence="5">
    <location>
        <begin position="69"/>
        <end position="176"/>
    </location>
</feature>
<dbReference type="STRING" id="330214.NIDE0698"/>
<evidence type="ECO:0000313" key="6">
    <source>
        <dbReference type="EMBL" id="CBK40466.1"/>
    </source>
</evidence>
<protein>
    <submittedName>
        <fullName evidence="6">Putative Cytochrome c</fullName>
    </submittedName>
</protein>
<evidence type="ECO:0000313" key="7">
    <source>
        <dbReference type="Proteomes" id="UP000001660"/>
    </source>
</evidence>
<proteinExistence type="predicted"/>
<dbReference type="EMBL" id="FP929003">
    <property type="protein sequence ID" value="CBK40466.1"/>
    <property type="molecule type" value="Genomic_DNA"/>
</dbReference>
<keyword evidence="7" id="KW-1185">Reference proteome</keyword>
<dbReference type="GO" id="GO:0009055">
    <property type="term" value="F:electron transfer activity"/>
    <property type="evidence" value="ECO:0007669"/>
    <property type="project" value="InterPro"/>
</dbReference>
<dbReference type="HOGENOM" id="CLU_1335520_0_0_0"/>
<dbReference type="GO" id="GO:0020037">
    <property type="term" value="F:heme binding"/>
    <property type="evidence" value="ECO:0007669"/>
    <property type="project" value="InterPro"/>
</dbReference>
<dbReference type="GO" id="GO:0046872">
    <property type="term" value="F:metal ion binding"/>
    <property type="evidence" value="ECO:0007669"/>
    <property type="project" value="UniProtKB-KW"/>
</dbReference>
<evidence type="ECO:0000256" key="2">
    <source>
        <dbReference type="ARBA" id="ARBA00022723"/>
    </source>
</evidence>
<dbReference type="SUPFAM" id="SSF46626">
    <property type="entry name" value="Cytochrome c"/>
    <property type="match status" value="1"/>
</dbReference>
<dbReference type="AlphaFoldDB" id="D8PB57"/>